<feature type="compositionally biased region" description="Basic and acidic residues" evidence="4">
    <location>
        <begin position="1171"/>
        <end position="1180"/>
    </location>
</feature>
<gene>
    <name evidence="6" type="ORF">VP01_929g5</name>
</gene>
<dbReference type="Gene3D" id="3.30.70.330">
    <property type="match status" value="4"/>
</dbReference>
<keyword evidence="2 3" id="KW-0694">RNA-binding</keyword>
<sequence length="1180" mass="133579">MADVEMDNASVEENAIPEESPDQVLNELLEVMSALQSNPFDYSLHERNVALCKKLGADTIVELNQARNLMSEYFPVTEDFFMDWVSDIISSHRSPYELSCVERVLEIYEQASSYAFFLKIETNRLRYMIDLFYYARGLPPPAGEVMELIEESSANDTEDQDVLPERTEEQLLLENFITEGKLRALAIDVMDKTGYHLLEVSEQTWYYSSNIWNMWALHEFNTLKRNWSTEGLAHFKTMVQARLRIPHTGDSTARLGNQMISQANTVPIKREPDSSKTFQMCSNLVTKYDNDHYEEEMVAVNTLYSPARQLMEDREPHEAQLKKSGYSCQEYLKYISWEMSRKPSNFDLAQMLLERALASHPNSVELWSECLRYLNHQKDQLAVSTAMVKRATRTVPWSGEIWASAIRAFERKSQTIEAIEQLCARAIQSKFLEHDIEALVTFTIGRADFHRRRLDAYILAGGTENAEQVKSLIDMVANVLNHGIDTTKKVFAKSGDTSCRLEKYLATLVIISNKNLSHLASSTSITTGKMTQQKCGKKLPNSIAMLLSHGFRLLNVKRMLRRGDLTRAREYYKKSSNIKLDYPEYLLEAWLTFEHHFGTLDDVEYAISKVNNLMKGINARRKREAEQSSAAFGQQTTLDNPAGEASGINAPAETDVKIETRKRKSDGIPESEGGDKKIKLRKIPPILYFNNEYLTLLILRSDSLEPTTSTNNGEVPELKRDRENSTVLLAGLTPQTSEAKIAQLFRDCGKIRQIVIHKTSPDDIVATVEFEDRASVLPAQTKDKKTLDGVEVAVSLAWRSTLYVTNFPQDANDEWIRSKFSPFGTIFDVRWPSKRFKSTRRFCYIQFTSPVSHDSFMKVVGRELTRVLIVPQASAEAALELHNLEVTPNQKMSVLISDPTRKQTRSDNHANDKEIYITCLSKFVQEDDLRKLFTQFGEIKGVRVVLDQAGHSKGFAFVEFQNEMSAKAALTMNNVELKKRRIGVTISSVKGPSLVWKNTSFKDEARLSSATDHRSRSVRVSNLAEGTQEALIQQAFDPFGKVLKTITYPEKNEALVEFALEKDAGQVFLHKEPIVINKQQVEVSVPTTSLKGGIHASSSFTPLLPRSTIKGKKARIGLGHQAARPCAKPRQGGKDHEVTPRNSHQDASATPDVQMTDRNHPLSPSKTGNKTQDDFRKMLG</sequence>
<accession>A0A0L6U725</accession>
<dbReference type="Pfam" id="PF23085">
    <property type="entry name" value="RRM_PARP14_3"/>
    <property type="match status" value="1"/>
</dbReference>
<evidence type="ECO:0000256" key="2">
    <source>
        <dbReference type="ARBA" id="ARBA00022884"/>
    </source>
</evidence>
<dbReference type="STRING" id="27349.A0A0L6U725"/>
<keyword evidence="1" id="KW-0677">Repeat</keyword>
<dbReference type="AlphaFoldDB" id="A0A0L6U725"/>
<evidence type="ECO:0000313" key="6">
    <source>
        <dbReference type="EMBL" id="KNZ44313.1"/>
    </source>
</evidence>
<evidence type="ECO:0000256" key="4">
    <source>
        <dbReference type="SAM" id="MobiDB-lite"/>
    </source>
</evidence>
<evidence type="ECO:0000259" key="5">
    <source>
        <dbReference type="PROSITE" id="PS50102"/>
    </source>
</evidence>
<comment type="caution">
    <text evidence="6">The sequence shown here is derived from an EMBL/GenBank/DDBJ whole genome shotgun (WGS) entry which is preliminary data.</text>
</comment>
<dbReference type="InterPro" id="IPR011990">
    <property type="entry name" value="TPR-like_helical_dom_sf"/>
</dbReference>
<keyword evidence="7" id="KW-1185">Reference proteome</keyword>
<dbReference type="SUPFAM" id="SSF54928">
    <property type="entry name" value="RNA-binding domain, RBD"/>
    <property type="match status" value="2"/>
</dbReference>
<proteinExistence type="predicted"/>
<dbReference type="CDD" id="cd00590">
    <property type="entry name" value="RRM_SF"/>
    <property type="match status" value="1"/>
</dbReference>
<dbReference type="CDD" id="cd12296">
    <property type="entry name" value="RRM1_Prp24"/>
    <property type="match status" value="1"/>
</dbReference>
<feature type="domain" description="RRM" evidence="5">
    <location>
        <begin position="913"/>
        <end position="989"/>
    </location>
</feature>
<evidence type="ECO:0000256" key="3">
    <source>
        <dbReference type="PROSITE-ProRule" id="PRU00176"/>
    </source>
</evidence>
<feature type="domain" description="RRM" evidence="5">
    <location>
        <begin position="1016"/>
        <end position="1088"/>
    </location>
</feature>
<dbReference type="SMART" id="SM00360">
    <property type="entry name" value="RRM"/>
    <property type="match status" value="4"/>
</dbReference>
<feature type="domain" description="RRM" evidence="5">
    <location>
        <begin position="725"/>
        <end position="799"/>
    </location>
</feature>
<dbReference type="VEuPathDB" id="FungiDB:VP01_929g5"/>
<dbReference type="GO" id="GO:0003723">
    <property type="term" value="F:RNA binding"/>
    <property type="evidence" value="ECO:0007669"/>
    <property type="project" value="UniProtKB-UniRule"/>
</dbReference>
<organism evidence="6 7">
    <name type="scientific">Puccinia sorghi</name>
    <dbReference type="NCBI Taxonomy" id="27349"/>
    <lineage>
        <taxon>Eukaryota</taxon>
        <taxon>Fungi</taxon>
        <taxon>Dikarya</taxon>
        <taxon>Basidiomycota</taxon>
        <taxon>Pucciniomycotina</taxon>
        <taxon>Pucciniomycetes</taxon>
        <taxon>Pucciniales</taxon>
        <taxon>Pucciniaceae</taxon>
        <taxon>Puccinia</taxon>
    </lineage>
</organism>
<evidence type="ECO:0000313" key="7">
    <source>
        <dbReference type="Proteomes" id="UP000037035"/>
    </source>
</evidence>
<dbReference type="Proteomes" id="UP000037035">
    <property type="component" value="Unassembled WGS sequence"/>
</dbReference>
<dbReference type="InterPro" id="IPR012677">
    <property type="entry name" value="Nucleotide-bd_a/b_plait_sf"/>
</dbReference>
<feature type="compositionally biased region" description="Polar residues" evidence="4">
    <location>
        <begin position="1140"/>
        <end position="1153"/>
    </location>
</feature>
<feature type="domain" description="RRM" evidence="5">
    <location>
        <begin position="800"/>
        <end position="899"/>
    </location>
</feature>
<dbReference type="EMBL" id="LAVV01014937">
    <property type="protein sequence ID" value="KNZ44313.1"/>
    <property type="molecule type" value="Genomic_DNA"/>
</dbReference>
<reference evidence="6 7" key="1">
    <citation type="submission" date="2015-08" db="EMBL/GenBank/DDBJ databases">
        <title>Next Generation Sequencing and Analysis of the Genome of Puccinia sorghi L Schw, the Causal Agent of Maize Common Rust.</title>
        <authorList>
            <person name="Rochi L."/>
            <person name="Burguener G."/>
            <person name="Darino M."/>
            <person name="Turjanski A."/>
            <person name="Kreff E."/>
            <person name="Dieguez M.J."/>
            <person name="Sacco F."/>
        </authorList>
    </citation>
    <scope>NUCLEOTIDE SEQUENCE [LARGE SCALE GENOMIC DNA]</scope>
    <source>
        <strain evidence="6 7">RO10H11247</strain>
    </source>
</reference>
<evidence type="ECO:0000256" key="1">
    <source>
        <dbReference type="ARBA" id="ARBA00022737"/>
    </source>
</evidence>
<dbReference type="PANTHER" id="PTHR24012">
    <property type="entry name" value="RNA BINDING PROTEIN"/>
    <property type="match status" value="1"/>
</dbReference>
<feature type="region of interest" description="Disordered" evidence="4">
    <location>
        <begin position="1117"/>
        <end position="1180"/>
    </location>
</feature>
<dbReference type="InterPro" id="IPR000504">
    <property type="entry name" value="RRM_dom"/>
</dbReference>
<dbReference type="Pfam" id="PF00076">
    <property type="entry name" value="RRM_1"/>
    <property type="match status" value="3"/>
</dbReference>
<dbReference type="PROSITE" id="PS50102">
    <property type="entry name" value="RRM"/>
    <property type="match status" value="4"/>
</dbReference>
<dbReference type="Gene3D" id="1.25.40.10">
    <property type="entry name" value="Tetratricopeptide repeat domain"/>
    <property type="match status" value="2"/>
</dbReference>
<dbReference type="SUPFAM" id="SSF48452">
    <property type="entry name" value="TPR-like"/>
    <property type="match status" value="1"/>
</dbReference>
<name>A0A0L6U725_9BASI</name>
<protein>
    <recommendedName>
        <fullName evidence="5">RRM domain-containing protein</fullName>
    </recommendedName>
</protein>
<dbReference type="OrthoDB" id="360390at2759"/>
<dbReference type="InterPro" id="IPR035979">
    <property type="entry name" value="RBD_domain_sf"/>
</dbReference>
<dbReference type="InterPro" id="IPR034397">
    <property type="entry name" value="Prp24_RRM1"/>
</dbReference>